<reference evidence="1 2" key="1">
    <citation type="submission" date="2018-10" db="EMBL/GenBank/DDBJ databases">
        <title>Genome assembly for a Yunnan-Guizhou Plateau 3E fish, Anabarilius grahami (Regan), and its evolutionary and genetic applications.</title>
        <authorList>
            <person name="Jiang W."/>
        </authorList>
    </citation>
    <scope>NUCLEOTIDE SEQUENCE [LARGE SCALE GENOMIC DNA]</scope>
    <source>
        <strain evidence="1">AG-KIZ</strain>
        <tissue evidence="1">Muscle</tissue>
    </source>
</reference>
<gene>
    <name evidence="1" type="ORF">DPX16_3477</name>
</gene>
<organism evidence="1 2">
    <name type="scientific">Anabarilius grahami</name>
    <name type="common">Kanglang fish</name>
    <name type="synonym">Barilius grahami</name>
    <dbReference type="NCBI Taxonomy" id="495550"/>
    <lineage>
        <taxon>Eukaryota</taxon>
        <taxon>Metazoa</taxon>
        <taxon>Chordata</taxon>
        <taxon>Craniata</taxon>
        <taxon>Vertebrata</taxon>
        <taxon>Euteleostomi</taxon>
        <taxon>Actinopterygii</taxon>
        <taxon>Neopterygii</taxon>
        <taxon>Teleostei</taxon>
        <taxon>Ostariophysi</taxon>
        <taxon>Cypriniformes</taxon>
        <taxon>Xenocyprididae</taxon>
        <taxon>Xenocypridinae</taxon>
        <taxon>Xenocypridinae incertae sedis</taxon>
        <taxon>Anabarilius</taxon>
    </lineage>
</organism>
<dbReference type="EMBL" id="RJVU01071064">
    <property type="protein sequence ID" value="ROI52207.1"/>
    <property type="molecule type" value="Genomic_DNA"/>
</dbReference>
<accession>A0A3N0XKR1</accession>
<evidence type="ECO:0000313" key="1">
    <source>
        <dbReference type="EMBL" id="ROI52207.1"/>
    </source>
</evidence>
<sequence>MKRMCETLRDFLVEGDRIVRCRKTVCSWIVLPPRSVFLHLKILPPLPEQSLGRRQHQSLYKIEAFYVDPRELPDLAGLNRREAISIRWESFIPAYAFRPKMDTIPETRHKMAAIPDPRRKMAAISDPLL</sequence>
<protein>
    <submittedName>
        <fullName evidence="1">Uncharacterized protein</fullName>
    </submittedName>
</protein>
<comment type="caution">
    <text evidence="1">The sequence shown here is derived from an EMBL/GenBank/DDBJ whole genome shotgun (WGS) entry which is preliminary data.</text>
</comment>
<evidence type="ECO:0000313" key="2">
    <source>
        <dbReference type="Proteomes" id="UP000281406"/>
    </source>
</evidence>
<keyword evidence="2" id="KW-1185">Reference proteome</keyword>
<proteinExistence type="predicted"/>
<dbReference type="Proteomes" id="UP000281406">
    <property type="component" value="Unassembled WGS sequence"/>
</dbReference>
<name>A0A3N0XKR1_ANAGA</name>
<dbReference type="AlphaFoldDB" id="A0A3N0XKR1"/>